<dbReference type="Proteomes" id="UP000695022">
    <property type="component" value="Unplaced"/>
</dbReference>
<evidence type="ECO:0000313" key="2">
    <source>
        <dbReference type="Proteomes" id="UP000695022"/>
    </source>
</evidence>
<dbReference type="Gene3D" id="4.10.280.10">
    <property type="entry name" value="Helix-loop-helix DNA-binding domain"/>
    <property type="match status" value="1"/>
</dbReference>
<organism evidence="2 3">
    <name type="scientific">Priapulus caudatus</name>
    <name type="common">Priapulid worm</name>
    <dbReference type="NCBI Taxonomy" id="37621"/>
    <lineage>
        <taxon>Eukaryota</taxon>
        <taxon>Metazoa</taxon>
        <taxon>Ecdysozoa</taxon>
        <taxon>Scalidophora</taxon>
        <taxon>Priapulida</taxon>
        <taxon>Priapulimorpha</taxon>
        <taxon>Priapulimorphida</taxon>
        <taxon>Priapulidae</taxon>
        <taxon>Priapulus</taxon>
    </lineage>
</organism>
<dbReference type="CDD" id="cd11410">
    <property type="entry name" value="bHLH_O_HES"/>
    <property type="match status" value="1"/>
</dbReference>
<evidence type="ECO:0000313" key="3">
    <source>
        <dbReference type="RefSeq" id="XP_014675674.1"/>
    </source>
</evidence>
<dbReference type="InterPro" id="IPR036638">
    <property type="entry name" value="HLH_DNA-bd_sf"/>
</dbReference>
<reference evidence="3" key="1">
    <citation type="submission" date="2025-08" db="UniProtKB">
        <authorList>
            <consortium name="RefSeq"/>
        </authorList>
    </citation>
    <scope>IDENTIFICATION</scope>
</reference>
<keyword evidence="2" id="KW-1185">Reference proteome</keyword>
<protein>
    <submittedName>
        <fullName evidence="3">Transcription factor HES-2-like</fullName>
    </submittedName>
</protein>
<feature type="domain" description="BHLH" evidence="1">
    <location>
        <begin position="36"/>
        <end position="76"/>
    </location>
</feature>
<accession>A0ABM1EU03</accession>
<name>A0ABM1EU03_PRICU</name>
<proteinExistence type="predicted"/>
<gene>
    <name evidence="3" type="primary">LOC106815688</name>
</gene>
<dbReference type="GeneID" id="106815688"/>
<dbReference type="RefSeq" id="XP_014675674.1">
    <property type="nucleotide sequence ID" value="XM_014820188.1"/>
</dbReference>
<dbReference type="Pfam" id="PF00010">
    <property type="entry name" value="HLH"/>
    <property type="match status" value="1"/>
</dbReference>
<dbReference type="InterPro" id="IPR011598">
    <property type="entry name" value="bHLH_dom"/>
</dbReference>
<evidence type="ECO:0000259" key="1">
    <source>
        <dbReference type="Pfam" id="PF00010"/>
    </source>
</evidence>
<sequence>MFSKTNMDNLKNTLKDALRKFLKPKLHKHKKRADVQLDSSMEELKRLVLEGMNKDPSLYSTLEKADILEMAVNYLQNSISTQADDTAASVAYDCACVCVCGAD</sequence>